<keyword evidence="2" id="KW-0472">Membrane</keyword>
<evidence type="ECO:0000256" key="2">
    <source>
        <dbReference type="SAM" id="Phobius"/>
    </source>
</evidence>
<comment type="caution">
    <text evidence="3">The sequence shown here is derived from an EMBL/GenBank/DDBJ whole genome shotgun (WGS) entry which is preliminary data.</text>
</comment>
<sequence length="342" mass="37356">MSFVQNLTSTGLIHQINLFGENNSTQIDSYSKTEHFWSSNSPHTSSPVETAGFDLSLSDANRTDITKLSSQIPQVPDGEEVPSVLSKLLSEAAVTRLSQLRSGQTFSLSPEEVSTQGSQTSGNFTRTPFSESQPTEFSEILSTPFSEILSTPFSKILSTPFSKILSTPFSESLSIQYTDSLSTQYADTQSTEFADSLSAEYTDGLSNEYNEGLSTQFSEGLSTQFSDSLSTNFSESSSTQFSDSDITTISWLERNASLSQNILFEPSGFESNTFTENASEGVFSTDFTQTSEQFPYWTLPDYDQSDGVTSGMVIKVLILVVICTVGTVGNLMVVYTIVKVSR</sequence>
<feature type="region of interest" description="Disordered" evidence="1">
    <location>
        <begin position="105"/>
        <end position="134"/>
    </location>
</feature>
<keyword evidence="4" id="KW-1185">Reference proteome</keyword>
<protein>
    <recommendedName>
        <fullName evidence="5">G-protein coupled receptors family 1 profile domain-containing protein</fullName>
    </recommendedName>
</protein>
<evidence type="ECO:0000313" key="4">
    <source>
        <dbReference type="Proteomes" id="UP000762676"/>
    </source>
</evidence>
<keyword evidence="2" id="KW-0812">Transmembrane</keyword>
<organism evidence="3 4">
    <name type="scientific">Elysia marginata</name>
    <dbReference type="NCBI Taxonomy" id="1093978"/>
    <lineage>
        <taxon>Eukaryota</taxon>
        <taxon>Metazoa</taxon>
        <taxon>Spiralia</taxon>
        <taxon>Lophotrochozoa</taxon>
        <taxon>Mollusca</taxon>
        <taxon>Gastropoda</taxon>
        <taxon>Heterobranchia</taxon>
        <taxon>Euthyneura</taxon>
        <taxon>Panpulmonata</taxon>
        <taxon>Sacoglossa</taxon>
        <taxon>Placobranchoidea</taxon>
        <taxon>Plakobranchidae</taxon>
        <taxon>Elysia</taxon>
    </lineage>
</organism>
<evidence type="ECO:0008006" key="5">
    <source>
        <dbReference type="Google" id="ProtNLM"/>
    </source>
</evidence>
<keyword evidence="2" id="KW-1133">Transmembrane helix</keyword>
<evidence type="ECO:0000256" key="1">
    <source>
        <dbReference type="SAM" id="MobiDB-lite"/>
    </source>
</evidence>
<dbReference type="Proteomes" id="UP000762676">
    <property type="component" value="Unassembled WGS sequence"/>
</dbReference>
<dbReference type="EMBL" id="BMAT01005103">
    <property type="protein sequence ID" value="GFR87566.1"/>
    <property type="molecule type" value="Genomic_DNA"/>
</dbReference>
<accession>A0AAV4GQI3</accession>
<reference evidence="3 4" key="1">
    <citation type="journal article" date="2021" name="Elife">
        <title>Chloroplast acquisition without the gene transfer in kleptoplastic sea slugs, Plakobranchus ocellatus.</title>
        <authorList>
            <person name="Maeda T."/>
            <person name="Takahashi S."/>
            <person name="Yoshida T."/>
            <person name="Shimamura S."/>
            <person name="Takaki Y."/>
            <person name="Nagai Y."/>
            <person name="Toyoda A."/>
            <person name="Suzuki Y."/>
            <person name="Arimoto A."/>
            <person name="Ishii H."/>
            <person name="Satoh N."/>
            <person name="Nishiyama T."/>
            <person name="Hasebe M."/>
            <person name="Maruyama T."/>
            <person name="Minagawa J."/>
            <person name="Obokata J."/>
            <person name="Shigenobu S."/>
        </authorList>
    </citation>
    <scope>NUCLEOTIDE SEQUENCE [LARGE SCALE GENOMIC DNA]</scope>
</reference>
<gene>
    <name evidence="3" type="ORF">ElyMa_002496400</name>
</gene>
<name>A0AAV4GQI3_9GAST</name>
<proteinExistence type="predicted"/>
<feature type="transmembrane region" description="Helical" evidence="2">
    <location>
        <begin position="316"/>
        <end position="338"/>
    </location>
</feature>
<dbReference type="AlphaFoldDB" id="A0AAV4GQI3"/>
<evidence type="ECO:0000313" key="3">
    <source>
        <dbReference type="EMBL" id="GFR87566.1"/>
    </source>
</evidence>